<proteinExistence type="predicted"/>
<evidence type="ECO:0000256" key="1">
    <source>
        <dbReference type="SAM" id="Phobius"/>
    </source>
</evidence>
<gene>
    <name evidence="2" type="ORF">roselon_01796</name>
</gene>
<dbReference type="EMBL" id="CP004372">
    <property type="protein sequence ID" value="AHM04162.1"/>
    <property type="molecule type" value="Genomic_DNA"/>
</dbReference>
<organism evidence="2 3">
    <name type="scientific">Roseicyclus elongatus DSM 19469</name>
    <dbReference type="NCBI Taxonomy" id="1294273"/>
    <lineage>
        <taxon>Bacteria</taxon>
        <taxon>Pseudomonadati</taxon>
        <taxon>Pseudomonadota</taxon>
        <taxon>Alphaproteobacteria</taxon>
        <taxon>Rhodobacterales</taxon>
        <taxon>Roseobacteraceae</taxon>
        <taxon>Roseicyclus</taxon>
    </lineage>
</organism>
<dbReference type="eggNOG" id="COG4961">
    <property type="taxonomic scope" value="Bacteria"/>
</dbReference>
<evidence type="ECO:0000313" key="2">
    <source>
        <dbReference type="EMBL" id="AHM04162.1"/>
    </source>
</evidence>
<dbReference type="KEGG" id="red:roselon_01796"/>
<reference evidence="2 3" key="1">
    <citation type="submission" date="2013-03" db="EMBL/GenBank/DDBJ databases">
        <authorList>
            <person name="Fiebig A."/>
            <person name="Goeker M."/>
            <person name="Klenk H.-P.P."/>
        </authorList>
    </citation>
    <scope>NUCLEOTIDE SEQUENCE [LARGE SCALE GENOMIC DNA]</scope>
    <source>
        <strain evidence="3">DSM 19469</strain>
    </source>
</reference>
<dbReference type="AlphaFoldDB" id="W8S1V4"/>
<accession>W8S1V4</accession>
<dbReference type="RefSeq" id="WP_156945902.1">
    <property type="nucleotide sequence ID" value="NZ_CP004372.1"/>
</dbReference>
<keyword evidence="1" id="KW-1133">Transmembrane helix</keyword>
<name>W8S1V4_9RHOB</name>
<feature type="transmembrane region" description="Helical" evidence="1">
    <location>
        <begin position="15"/>
        <end position="39"/>
    </location>
</feature>
<keyword evidence="1" id="KW-0812">Transmembrane</keyword>
<evidence type="ECO:0000313" key="3">
    <source>
        <dbReference type="Proteomes" id="UP000019593"/>
    </source>
</evidence>
<keyword evidence="1" id="KW-0472">Membrane</keyword>
<protein>
    <submittedName>
        <fullName evidence="2">ABC-type dipeptide transport system, periplasmic component</fullName>
    </submittedName>
</protein>
<dbReference type="OrthoDB" id="7876207at2"/>
<dbReference type="STRING" id="1294273.roselon_01796"/>
<sequence length="184" mass="20629">MPSRLLRRFWNDTGAAVAFETVLVLPMLIWAFIGSFVFFDAFRVYNTSIKATYMIADMISRQTSTVYAYDIAGMTNIMGYVVRDVPPVEMRVTQIGMVSGTYRVDWSYGVNGAARLFNASLSQVEHLLPEMGNGERIVLVETTVAYDPPFDLGLTAIDFENQTLVRPRYAGQVPFDDDDTPPNS</sequence>
<dbReference type="HOGENOM" id="CLU_097527_0_0_5"/>
<dbReference type="Proteomes" id="UP000019593">
    <property type="component" value="Chromosome"/>
</dbReference>
<keyword evidence="3" id="KW-1185">Reference proteome</keyword>